<dbReference type="GO" id="GO:0016301">
    <property type="term" value="F:kinase activity"/>
    <property type="evidence" value="ECO:0007669"/>
    <property type="project" value="UniProtKB-KW"/>
</dbReference>
<evidence type="ECO:0000313" key="1">
    <source>
        <dbReference type="EMBL" id="REF28446.1"/>
    </source>
</evidence>
<keyword evidence="1" id="KW-0808">Transferase</keyword>
<organism evidence="1 2">
    <name type="scientific">Xenorhabdus cabanillasii</name>
    <dbReference type="NCBI Taxonomy" id="351673"/>
    <lineage>
        <taxon>Bacteria</taxon>
        <taxon>Pseudomonadati</taxon>
        <taxon>Pseudomonadota</taxon>
        <taxon>Gammaproteobacteria</taxon>
        <taxon>Enterobacterales</taxon>
        <taxon>Morganellaceae</taxon>
        <taxon>Xenorhabdus</taxon>
    </lineage>
</organism>
<evidence type="ECO:0000313" key="2">
    <source>
        <dbReference type="Proteomes" id="UP000256294"/>
    </source>
</evidence>
<dbReference type="Pfam" id="PF13671">
    <property type="entry name" value="AAA_33"/>
    <property type="match status" value="1"/>
</dbReference>
<keyword evidence="1" id="KW-0418">Kinase</keyword>
<reference evidence="1 2" key="1">
    <citation type="submission" date="2018-08" db="EMBL/GenBank/DDBJ databases">
        <title>Genomic Encyclopedia of Archaeal and Bacterial Type Strains, Phase II (KMG-II): from individual species to whole genera.</title>
        <authorList>
            <person name="Goeker M."/>
        </authorList>
    </citation>
    <scope>NUCLEOTIDE SEQUENCE [LARGE SCALE GENOMIC DNA]</scope>
    <source>
        <strain evidence="1 2">DSM 17905</strain>
    </source>
</reference>
<gene>
    <name evidence="1" type="ORF">BDD26_3349</name>
</gene>
<keyword evidence="2" id="KW-1185">Reference proteome</keyword>
<dbReference type="AlphaFoldDB" id="A0A3D9UGQ7"/>
<dbReference type="Proteomes" id="UP000256294">
    <property type="component" value="Unassembled WGS sequence"/>
</dbReference>
<dbReference type="Gene3D" id="3.40.50.300">
    <property type="entry name" value="P-loop containing nucleotide triphosphate hydrolases"/>
    <property type="match status" value="1"/>
</dbReference>
<sequence length="463" mass="53354">MKHKTVVVVRGTPASGKSTTCNQLKEAMLAQGLTVSYLPWDTFHHFVEPRSHLTQKIIMEDTLRLLKVADDCLDAGSDLIILDGVFIYPEEIDAIHCRFTRKNVRILHYRLVAQEATLITRNQERAIEDRLPTCRIREVAQDSLWNNNVPDETLLDSAKYSTNRIVALISQAIMQQSAPVPVDVFANPTTSPLWRLGTVLRYPELKRFKHIDLVWQENHQQWQSNTFFDFTFTAKEETELLAFLQQQSQAIVFKYLNAESHAYHYLHHLAQQHGLHCHAESKWLAPIANIPPRTTVTDFLIRHSTRLKRSLKKARGYSTVTRYSTSGQTEQLWQDALCVDARSWKTTQQSDMRSLNREDLQYLPGLLSKSNQYHLAVTYDDTGTPGAWSLMLNDGAGQWYAAKWGCSHQGRESLMGINCLMDHLERLYCPDTGLQVDLWGRNNEFYDQLASQYIERLHLRITP</sequence>
<dbReference type="EMBL" id="QTUB01000001">
    <property type="protein sequence ID" value="REF28446.1"/>
    <property type="molecule type" value="Genomic_DNA"/>
</dbReference>
<accession>A0A3D9UGQ7</accession>
<proteinExistence type="predicted"/>
<name>A0A3D9UGQ7_9GAMM</name>
<dbReference type="RefSeq" id="WP_115827136.1">
    <property type="nucleotide sequence ID" value="NZ_QTUB01000001.1"/>
</dbReference>
<comment type="caution">
    <text evidence="1">The sequence shown here is derived from an EMBL/GenBank/DDBJ whole genome shotgun (WGS) entry which is preliminary data.</text>
</comment>
<dbReference type="InterPro" id="IPR027417">
    <property type="entry name" value="P-loop_NTPase"/>
</dbReference>
<protein>
    <submittedName>
        <fullName evidence="1">Putative kinase</fullName>
    </submittedName>
</protein>
<dbReference type="SUPFAM" id="SSF52540">
    <property type="entry name" value="P-loop containing nucleoside triphosphate hydrolases"/>
    <property type="match status" value="1"/>
</dbReference>